<proteinExistence type="inferred from homology"/>
<evidence type="ECO:0000256" key="1">
    <source>
        <dbReference type="ARBA" id="ARBA00006594"/>
    </source>
</evidence>
<evidence type="ECO:0000313" key="8">
    <source>
        <dbReference type="Proteomes" id="UP001305815"/>
    </source>
</evidence>
<evidence type="ECO:0000256" key="3">
    <source>
        <dbReference type="ARBA" id="ARBA00022679"/>
    </source>
</evidence>
<dbReference type="PRINTS" id="PR00506">
    <property type="entry name" value="D21N6MTFRASE"/>
</dbReference>
<dbReference type="EMBL" id="AP027742">
    <property type="protein sequence ID" value="BDZ78239.1"/>
    <property type="molecule type" value="Genomic_DNA"/>
</dbReference>
<keyword evidence="5" id="KW-0680">Restriction system</keyword>
<dbReference type="InterPro" id="IPR002052">
    <property type="entry name" value="DNA_methylase_N6_adenine_CS"/>
</dbReference>
<protein>
    <submittedName>
        <fullName evidence="7">DNA methylase N-4</fullName>
    </submittedName>
</protein>
<evidence type="ECO:0000259" key="6">
    <source>
        <dbReference type="Pfam" id="PF01555"/>
    </source>
</evidence>
<keyword evidence="8" id="KW-1185">Reference proteome</keyword>
<organism evidence="7 8">
    <name type="scientific">Claveliimonas bilis</name>
    <dbReference type="NCBI Taxonomy" id="3028070"/>
    <lineage>
        <taxon>Bacteria</taxon>
        <taxon>Bacillati</taxon>
        <taxon>Bacillota</taxon>
        <taxon>Clostridia</taxon>
        <taxon>Lachnospirales</taxon>
        <taxon>Lachnospiraceae</taxon>
        <taxon>Claveliimonas</taxon>
    </lineage>
</organism>
<name>A0ABM8IBA5_9FIRM</name>
<keyword evidence="2 7" id="KW-0489">Methyltransferase</keyword>
<sequence length="626" mass="71095">MEKMRMESVDMTKQNVNKIAALFPNCITEVLDEEKSSPEKKVYKKVINFDMLRQMLSGDVLEGGEAYEFTWVGKKRAIVEANRPIRKTLRPCPEESVNWDTTENLYIEGENLQVLKLLQESYLNSVKVIYIDPPYNTGGDFIYNDNFTTKKKDYDEESGVYGENGEKLFKNTDTNGRFHSDWCSMIYSRLLLARNLLKDDGAIFISIDDNEVENLIKICDEVFGRENRLAILVWKKKYTGGKGTSTFADYHEYILAYAKKIVSLGEISMARPDEEKGKFVLEDEYLEERGRYYTRPLKSNLDPRPTLVYPIELPNGGTVTTQWICAKDTYEQLLRDGRIEFKDSKSSKYPVYKKFYESDGGGKVKIPSFIEISNNNEAKEELKALFGIVQTRDLPFQTPKPTKLLELFVQNFSGDGDIVMDFFAGSSSTAHATFNANFKDGKSRRFIMVQSDEGNDLRGSEYTSIADFGKERIRRAGKAILEEGGLLSQGLDVGFRVLKLDDGNMNDVYYSAGEYQQNMLSLLESNIKSDRNDLDLLFGCLLDWGLPLSLPFNTEIIEGCSVYLYNEGDLIACFNENIPDSVVRAIAKKQPLKAVFRDSSFSGSPAKINVGEIFKMLSPDTSVKIM</sequence>
<dbReference type="InterPro" id="IPR002295">
    <property type="entry name" value="N4/N6-MTase_EcoPI_Mod-like"/>
</dbReference>
<dbReference type="Gene3D" id="3.40.50.150">
    <property type="entry name" value="Vaccinia Virus protein VP39"/>
    <property type="match status" value="1"/>
</dbReference>
<dbReference type="InterPro" id="IPR002941">
    <property type="entry name" value="DNA_methylase_N4/N6"/>
</dbReference>
<dbReference type="GO" id="GO:0008168">
    <property type="term" value="F:methyltransferase activity"/>
    <property type="evidence" value="ECO:0007669"/>
    <property type="project" value="UniProtKB-KW"/>
</dbReference>
<dbReference type="PROSITE" id="PS00092">
    <property type="entry name" value="N6_MTASE"/>
    <property type="match status" value="1"/>
</dbReference>
<dbReference type="RefSeq" id="WP_316265279.1">
    <property type="nucleotide sequence ID" value="NZ_AP027742.1"/>
</dbReference>
<evidence type="ECO:0000256" key="4">
    <source>
        <dbReference type="ARBA" id="ARBA00022691"/>
    </source>
</evidence>
<evidence type="ECO:0000256" key="2">
    <source>
        <dbReference type="ARBA" id="ARBA00022603"/>
    </source>
</evidence>
<accession>A0ABM8IBA5</accession>
<dbReference type="Proteomes" id="UP001305815">
    <property type="component" value="Chromosome"/>
</dbReference>
<dbReference type="SUPFAM" id="SSF53335">
    <property type="entry name" value="S-adenosyl-L-methionine-dependent methyltransferases"/>
    <property type="match status" value="1"/>
</dbReference>
<evidence type="ECO:0000256" key="5">
    <source>
        <dbReference type="ARBA" id="ARBA00022747"/>
    </source>
</evidence>
<dbReference type="Pfam" id="PF01555">
    <property type="entry name" value="N6_N4_Mtase"/>
    <property type="match status" value="1"/>
</dbReference>
<keyword evidence="4" id="KW-0949">S-adenosyl-L-methionine</keyword>
<dbReference type="GO" id="GO:0032259">
    <property type="term" value="P:methylation"/>
    <property type="evidence" value="ECO:0007669"/>
    <property type="project" value="UniProtKB-KW"/>
</dbReference>
<reference evidence="8" key="1">
    <citation type="journal article" date="2023" name="Int. J. Syst. Evol. Microbiol.">
        <title>Claveliimonas bilis gen. nov., sp. nov., deoxycholic acid-producing bacteria isolated from human faeces, and reclassification of Sellimonas monacensis Zenner et al. 2021 as Claveliimonas monacensis comb. nov.</title>
        <authorList>
            <person name="Hisatomi A."/>
            <person name="Kastawa N.W.E.P.G."/>
            <person name="Song I."/>
            <person name="Ohkuma M."/>
            <person name="Fukiya S."/>
            <person name="Sakamoto M."/>
        </authorList>
    </citation>
    <scope>NUCLEOTIDE SEQUENCE [LARGE SCALE GENOMIC DNA]</scope>
    <source>
        <strain evidence="8">12BBH14</strain>
    </source>
</reference>
<gene>
    <name evidence="7" type="ORF">Lac1_24220</name>
</gene>
<dbReference type="PIRSF" id="PIRSF015855">
    <property type="entry name" value="TypeIII_Mtase_mKpnI"/>
    <property type="match status" value="1"/>
</dbReference>
<feature type="domain" description="DNA methylase N-4/N-6" evidence="6">
    <location>
        <begin position="126"/>
        <end position="437"/>
    </location>
</feature>
<evidence type="ECO:0000313" key="7">
    <source>
        <dbReference type="EMBL" id="BDZ78239.1"/>
    </source>
</evidence>
<dbReference type="InterPro" id="IPR029063">
    <property type="entry name" value="SAM-dependent_MTases_sf"/>
</dbReference>
<keyword evidence="3" id="KW-0808">Transferase</keyword>
<comment type="similarity">
    <text evidence="1">Belongs to the N(4)/N(6)-methyltransferase family.</text>
</comment>